<protein>
    <submittedName>
        <fullName evidence="1">Uncharacterized protein</fullName>
    </submittedName>
</protein>
<accession>A0AAV4NFH8</accession>
<proteinExistence type="predicted"/>
<dbReference type="AlphaFoldDB" id="A0AAV4NFH8"/>
<reference evidence="1 2" key="1">
    <citation type="submission" date="2021-06" db="EMBL/GenBank/DDBJ databases">
        <title>Caerostris extrusa draft genome.</title>
        <authorList>
            <person name="Kono N."/>
            <person name="Arakawa K."/>
        </authorList>
    </citation>
    <scope>NUCLEOTIDE SEQUENCE [LARGE SCALE GENOMIC DNA]</scope>
</reference>
<comment type="caution">
    <text evidence="1">The sequence shown here is derived from an EMBL/GenBank/DDBJ whole genome shotgun (WGS) entry which is preliminary data.</text>
</comment>
<organism evidence="1 2">
    <name type="scientific">Caerostris extrusa</name>
    <name type="common">Bark spider</name>
    <name type="synonym">Caerostris bankana</name>
    <dbReference type="NCBI Taxonomy" id="172846"/>
    <lineage>
        <taxon>Eukaryota</taxon>
        <taxon>Metazoa</taxon>
        <taxon>Ecdysozoa</taxon>
        <taxon>Arthropoda</taxon>
        <taxon>Chelicerata</taxon>
        <taxon>Arachnida</taxon>
        <taxon>Araneae</taxon>
        <taxon>Araneomorphae</taxon>
        <taxon>Entelegynae</taxon>
        <taxon>Araneoidea</taxon>
        <taxon>Araneidae</taxon>
        <taxon>Caerostris</taxon>
    </lineage>
</organism>
<evidence type="ECO:0000313" key="2">
    <source>
        <dbReference type="Proteomes" id="UP001054945"/>
    </source>
</evidence>
<gene>
    <name evidence="1" type="ORF">CEXT_441011</name>
</gene>
<evidence type="ECO:0000313" key="1">
    <source>
        <dbReference type="EMBL" id="GIX83070.1"/>
    </source>
</evidence>
<dbReference type="Proteomes" id="UP001054945">
    <property type="component" value="Unassembled WGS sequence"/>
</dbReference>
<dbReference type="EMBL" id="BPLR01020831">
    <property type="protein sequence ID" value="GIX83070.1"/>
    <property type="molecule type" value="Genomic_DNA"/>
</dbReference>
<sequence length="118" mass="13031">MPSSATVAEVRCCYREEGSCFSQNCVFMGGGGGANALGGGLLSQRNSSQCQADVMNLCLRCDISMTVILFCLTFFFEVPDSFFCGGVKVRESSFSLDLFFPQVESFKSYWSGVWTYRQ</sequence>
<keyword evidence="2" id="KW-1185">Reference proteome</keyword>
<name>A0AAV4NFH8_CAEEX</name>